<dbReference type="EMBL" id="MN908684">
    <property type="protein sequence ID" value="QIG57680.1"/>
    <property type="molecule type" value="Genomic_DNA"/>
</dbReference>
<dbReference type="Proteomes" id="UP000501785">
    <property type="component" value="Segment"/>
</dbReference>
<accession>A0A6G6XIU5</accession>
<sequence>MSEVEISYEFIQQAAQHPDVAKQLQVVADRVKGRADQLARNEGVDMKVSTETGVRPGGRPFVNVVTDNPGQEFGTALHQRHRILGRAGEGG</sequence>
<keyword evidence="2" id="KW-1185">Reference proteome</keyword>
<evidence type="ECO:0000313" key="1">
    <source>
        <dbReference type="EMBL" id="QIG57680.1"/>
    </source>
</evidence>
<dbReference type="GeneID" id="77925184"/>
<dbReference type="RefSeq" id="YP_010649629.1">
    <property type="nucleotide sequence ID" value="NC_070771.1"/>
</dbReference>
<evidence type="ECO:0000313" key="2">
    <source>
        <dbReference type="Proteomes" id="UP000501785"/>
    </source>
</evidence>
<proteinExistence type="predicted"/>
<name>A0A6G6XIU5_9CAUD</name>
<evidence type="ECO:0008006" key="3">
    <source>
        <dbReference type="Google" id="ProtNLM"/>
    </source>
</evidence>
<gene>
    <name evidence="1" type="primary">9</name>
    <name evidence="1" type="ORF">SEA_SHOYA_9</name>
</gene>
<reference evidence="1 2" key="1">
    <citation type="submission" date="2020-01" db="EMBL/GenBank/DDBJ databases">
        <authorList>
            <person name="Burbank J.R."/>
            <person name="Falkowski A.F."/>
            <person name="Granberg A.K."/>
            <person name="Hofbauer A.R."/>
            <person name="Heubel C."/>
            <person name="Larson S.M."/>
            <person name="Streitz R.J."/>
            <person name="Zoubek K.J."/>
            <person name="Bonilla J.A."/>
            <person name="Klyczek K."/>
            <person name="Garlena R.A."/>
            <person name="Russell D.A."/>
            <person name="Pope W.H."/>
            <person name="Jacobs-Sera D."/>
            <person name="Hatfull G.F."/>
        </authorList>
    </citation>
    <scope>NUCLEOTIDE SEQUENCE [LARGE SCALE GENOMIC DNA]</scope>
</reference>
<dbReference type="KEGG" id="vg:77925184"/>
<protein>
    <recommendedName>
        <fullName evidence="3">Head-to-tail connector protein</fullName>
    </recommendedName>
</protein>
<organism evidence="1 2">
    <name type="scientific">Arthrobacter phage Shoya</name>
    <dbReference type="NCBI Taxonomy" id="2704035"/>
    <lineage>
        <taxon>Viruses</taxon>
        <taxon>Duplodnaviria</taxon>
        <taxon>Heunggongvirae</taxon>
        <taxon>Uroviricota</taxon>
        <taxon>Caudoviricetes</taxon>
        <taxon>Shoyavirus</taxon>
        <taxon>Shoyavirus shoya</taxon>
    </lineage>
</organism>